<dbReference type="Pfam" id="PF07332">
    <property type="entry name" value="Phage_holin_3_6"/>
    <property type="match status" value="1"/>
</dbReference>
<evidence type="ECO:0000313" key="2">
    <source>
        <dbReference type="EMBL" id="MCG2614335.1"/>
    </source>
</evidence>
<name>A0ABS9KPV3_9BACT</name>
<keyword evidence="3" id="KW-1185">Reference proteome</keyword>
<keyword evidence="1" id="KW-0812">Transmembrane</keyword>
<organism evidence="2 3">
    <name type="scientific">Terrimonas ginsenosidimutans</name>
    <dbReference type="NCBI Taxonomy" id="2908004"/>
    <lineage>
        <taxon>Bacteria</taxon>
        <taxon>Pseudomonadati</taxon>
        <taxon>Bacteroidota</taxon>
        <taxon>Chitinophagia</taxon>
        <taxon>Chitinophagales</taxon>
        <taxon>Chitinophagaceae</taxon>
        <taxon>Terrimonas</taxon>
    </lineage>
</organism>
<feature type="transmembrane region" description="Helical" evidence="1">
    <location>
        <begin position="41"/>
        <end position="65"/>
    </location>
</feature>
<evidence type="ECO:0000256" key="1">
    <source>
        <dbReference type="SAM" id="Phobius"/>
    </source>
</evidence>
<dbReference type="EMBL" id="JAKLTR010000004">
    <property type="protein sequence ID" value="MCG2614335.1"/>
    <property type="molecule type" value="Genomic_DNA"/>
</dbReference>
<dbReference type="Proteomes" id="UP001165367">
    <property type="component" value="Unassembled WGS sequence"/>
</dbReference>
<dbReference type="InterPro" id="IPR009937">
    <property type="entry name" value="Phage_holin_3_6"/>
</dbReference>
<feature type="transmembrane region" description="Helical" evidence="1">
    <location>
        <begin position="77"/>
        <end position="94"/>
    </location>
</feature>
<protein>
    <submittedName>
        <fullName evidence="2">Phage holin family protein</fullName>
    </submittedName>
</protein>
<keyword evidence="1" id="KW-0472">Membrane</keyword>
<sequence>MEELKEKTADLVDHVEDIADTFYRLTIINVTQKATNVASSALTMIVVTIIGFCVLLFLGVALSFWLGDLIGSRSGGFLLGGAFFLLVLLILIALRKKIVFPMIRNLIISKVYD</sequence>
<evidence type="ECO:0000313" key="3">
    <source>
        <dbReference type="Proteomes" id="UP001165367"/>
    </source>
</evidence>
<gene>
    <name evidence="2" type="ORF">LZZ85_08580</name>
</gene>
<dbReference type="RefSeq" id="WP_237870648.1">
    <property type="nucleotide sequence ID" value="NZ_JAKLTR010000004.1"/>
</dbReference>
<keyword evidence="1" id="KW-1133">Transmembrane helix</keyword>
<proteinExistence type="predicted"/>
<accession>A0ABS9KPV3</accession>
<reference evidence="2" key="1">
    <citation type="submission" date="2022-01" db="EMBL/GenBank/DDBJ databases">
        <authorList>
            <person name="Jo J.-H."/>
            <person name="Im W.-T."/>
        </authorList>
    </citation>
    <scope>NUCLEOTIDE SEQUENCE</scope>
    <source>
        <strain evidence="2">NA20</strain>
    </source>
</reference>
<comment type="caution">
    <text evidence="2">The sequence shown here is derived from an EMBL/GenBank/DDBJ whole genome shotgun (WGS) entry which is preliminary data.</text>
</comment>